<keyword evidence="11" id="KW-1185">Reference proteome</keyword>
<evidence type="ECO:0000256" key="4">
    <source>
        <dbReference type="ARBA" id="ARBA00022898"/>
    </source>
</evidence>
<comment type="similarity">
    <text evidence="2">In the C-terminal section; belongs to the class-I pyridoxal-phosphate-dependent aminotransferase family.</text>
</comment>
<dbReference type="InterPro" id="IPR000524">
    <property type="entry name" value="Tscrpt_reg_HTH_GntR"/>
</dbReference>
<dbReference type="Gene3D" id="1.10.10.10">
    <property type="entry name" value="Winged helix-like DNA-binding domain superfamily/Winged helix DNA-binding domain"/>
    <property type="match status" value="1"/>
</dbReference>
<dbReference type="PRINTS" id="PR00035">
    <property type="entry name" value="HTHGNTR"/>
</dbReference>
<dbReference type="GO" id="GO:0008483">
    <property type="term" value="F:transaminase activity"/>
    <property type="evidence" value="ECO:0007669"/>
    <property type="project" value="UniProtKB-KW"/>
</dbReference>
<dbReference type="PROSITE" id="PS50949">
    <property type="entry name" value="HTH_GNTR"/>
    <property type="match status" value="1"/>
</dbReference>
<name>A0ABW2V3E2_9BACL</name>
<dbReference type="InterPro" id="IPR036390">
    <property type="entry name" value="WH_DNA-bd_sf"/>
</dbReference>
<dbReference type="PANTHER" id="PTHR46577:SF1">
    <property type="entry name" value="HTH-TYPE TRANSCRIPTIONAL REGULATORY PROTEIN GABR"/>
    <property type="match status" value="1"/>
</dbReference>
<keyword evidence="6" id="KW-0238">DNA-binding</keyword>
<organism evidence="10 11">
    <name type="scientific">Paenibacillus thermoaerophilus</name>
    <dbReference type="NCBI Taxonomy" id="1215385"/>
    <lineage>
        <taxon>Bacteria</taxon>
        <taxon>Bacillati</taxon>
        <taxon>Bacillota</taxon>
        <taxon>Bacilli</taxon>
        <taxon>Bacillales</taxon>
        <taxon>Paenibacillaceae</taxon>
        <taxon>Paenibacillus</taxon>
    </lineage>
</organism>
<evidence type="ECO:0000313" key="10">
    <source>
        <dbReference type="EMBL" id="MFC7749545.1"/>
    </source>
</evidence>
<dbReference type="Pfam" id="PF00392">
    <property type="entry name" value="GntR"/>
    <property type="match status" value="1"/>
</dbReference>
<dbReference type="SUPFAM" id="SSF46785">
    <property type="entry name" value="Winged helix' DNA-binding domain"/>
    <property type="match status" value="1"/>
</dbReference>
<dbReference type="RefSeq" id="WP_138788394.1">
    <property type="nucleotide sequence ID" value="NZ_JBHTGQ010000014.1"/>
</dbReference>
<dbReference type="Proteomes" id="UP001596528">
    <property type="component" value="Unassembled WGS sequence"/>
</dbReference>
<feature type="domain" description="HTH gntR-type" evidence="9">
    <location>
        <begin position="14"/>
        <end position="82"/>
    </location>
</feature>
<keyword evidence="5" id="KW-0805">Transcription regulation</keyword>
<accession>A0ABW2V3E2</accession>
<dbReference type="InterPro" id="IPR036388">
    <property type="entry name" value="WH-like_DNA-bd_sf"/>
</dbReference>
<dbReference type="SMART" id="SM00345">
    <property type="entry name" value="HTH_GNTR"/>
    <property type="match status" value="1"/>
</dbReference>
<evidence type="ECO:0000259" key="9">
    <source>
        <dbReference type="PROSITE" id="PS50949"/>
    </source>
</evidence>
<comment type="caution">
    <text evidence="10">The sequence shown here is derived from an EMBL/GenBank/DDBJ whole genome shotgun (WGS) entry which is preliminary data.</text>
</comment>
<dbReference type="InterPro" id="IPR051446">
    <property type="entry name" value="HTH_trans_reg/aminotransferase"/>
</dbReference>
<evidence type="ECO:0000313" key="11">
    <source>
        <dbReference type="Proteomes" id="UP001596528"/>
    </source>
</evidence>
<dbReference type="EMBL" id="JBHTGQ010000014">
    <property type="protein sequence ID" value="MFC7749545.1"/>
    <property type="molecule type" value="Genomic_DNA"/>
</dbReference>
<evidence type="ECO:0000256" key="1">
    <source>
        <dbReference type="ARBA" id="ARBA00001933"/>
    </source>
</evidence>
<gene>
    <name evidence="10" type="ORF">ACFQWB_06240</name>
</gene>
<sequence length="487" mass="53868">MIELTPELDPTSGEPLYLQLYRYIRAEIVFGRIPANVRLPSVRRLAGYLGVSRTPVSLAYEQLAAEGYVVSRPRSGLFAADLAAESEGERRLPMSRTKPAPSGSALPRAYHDGGRNPSAVRYDFGYGRVDLASFPLAKWRRYMNRVLVPENGRVLLYGDLQGEPELRAAVASYLHQIRGVRCEPEQIVIGAGTYHSLDLLLQLLRDDVGTIAAEAAVNDGVIALLRQHRFAVRPLTLEPDGLAVGELADSGAGAVYTTPSHQFPYGMTLSAAKRAKLLQWAEQTGAWIIENDYDGEFRYAGRPIPSLQGKDRHGRVVYLGTFSRALSPAFRLSYLVLPPALLRRFRDRRHSYDQLASPILQRTLQLFMESGDFGRHMRRMRALYRRKHDAFVAAIVRAFGSRVEIVGTGTGLHLVLRVRGAPGEDQLIESALANGVRVYPVSPYSLKPPAPDDDPAVLLGFGGLSERELEEGVSVLTKAWRELLGEA</sequence>
<dbReference type="Pfam" id="PF00155">
    <property type="entry name" value="Aminotran_1_2"/>
    <property type="match status" value="1"/>
</dbReference>
<dbReference type="InterPro" id="IPR004839">
    <property type="entry name" value="Aminotransferase_I/II_large"/>
</dbReference>
<dbReference type="InterPro" id="IPR015424">
    <property type="entry name" value="PyrdxlP-dep_Trfase"/>
</dbReference>
<dbReference type="Gene3D" id="3.40.640.10">
    <property type="entry name" value="Type I PLP-dependent aspartate aminotransferase-like (Major domain)"/>
    <property type="match status" value="1"/>
</dbReference>
<evidence type="ECO:0000256" key="5">
    <source>
        <dbReference type="ARBA" id="ARBA00023015"/>
    </source>
</evidence>
<dbReference type="SUPFAM" id="SSF53383">
    <property type="entry name" value="PLP-dependent transferases"/>
    <property type="match status" value="1"/>
</dbReference>
<keyword evidence="7" id="KW-0804">Transcription</keyword>
<evidence type="ECO:0000256" key="8">
    <source>
        <dbReference type="SAM" id="MobiDB-lite"/>
    </source>
</evidence>
<dbReference type="CDD" id="cd00609">
    <property type="entry name" value="AAT_like"/>
    <property type="match status" value="1"/>
</dbReference>
<proteinExistence type="inferred from homology"/>
<comment type="cofactor">
    <cofactor evidence="1">
        <name>pyridoxal 5'-phosphate</name>
        <dbReference type="ChEBI" id="CHEBI:597326"/>
    </cofactor>
</comment>
<evidence type="ECO:0000256" key="7">
    <source>
        <dbReference type="ARBA" id="ARBA00023163"/>
    </source>
</evidence>
<dbReference type="CDD" id="cd07377">
    <property type="entry name" value="WHTH_GntR"/>
    <property type="match status" value="1"/>
</dbReference>
<dbReference type="InterPro" id="IPR015421">
    <property type="entry name" value="PyrdxlP-dep_Trfase_major"/>
</dbReference>
<keyword evidence="3 10" id="KW-0032">Aminotransferase</keyword>
<protein>
    <submittedName>
        <fullName evidence="10">PLP-dependent aminotransferase family protein</fullName>
    </submittedName>
</protein>
<keyword evidence="3 10" id="KW-0808">Transferase</keyword>
<dbReference type="PANTHER" id="PTHR46577">
    <property type="entry name" value="HTH-TYPE TRANSCRIPTIONAL REGULATORY PROTEIN GABR"/>
    <property type="match status" value="1"/>
</dbReference>
<evidence type="ECO:0000256" key="6">
    <source>
        <dbReference type="ARBA" id="ARBA00023125"/>
    </source>
</evidence>
<evidence type="ECO:0000256" key="3">
    <source>
        <dbReference type="ARBA" id="ARBA00022576"/>
    </source>
</evidence>
<evidence type="ECO:0000256" key="2">
    <source>
        <dbReference type="ARBA" id="ARBA00005384"/>
    </source>
</evidence>
<feature type="region of interest" description="Disordered" evidence="8">
    <location>
        <begin position="89"/>
        <end position="110"/>
    </location>
</feature>
<reference evidence="11" key="1">
    <citation type="journal article" date="2019" name="Int. J. Syst. Evol. Microbiol.">
        <title>The Global Catalogue of Microorganisms (GCM) 10K type strain sequencing project: providing services to taxonomists for standard genome sequencing and annotation.</title>
        <authorList>
            <consortium name="The Broad Institute Genomics Platform"/>
            <consortium name="The Broad Institute Genome Sequencing Center for Infectious Disease"/>
            <person name="Wu L."/>
            <person name="Ma J."/>
        </authorList>
    </citation>
    <scope>NUCLEOTIDE SEQUENCE [LARGE SCALE GENOMIC DNA]</scope>
    <source>
        <strain evidence="11">JCM 18657</strain>
    </source>
</reference>
<keyword evidence="4" id="KW-0663">Pyridoxal phosphate</keyword>